<accession>A0A0F8W4Y0</accession>
<name>A0A0F8W4Y0_9ZZZZ</name>
<dbReference type="EMBL" id="LAZR01067341">
    <property type="protein sequence ID" value="KKK51782.1"/>
    <property type="molecule type" value="Genomic_DNA"/>
</dbReference>
<comment type="caution">
    <text evidence="1">The sequence shown here is derived from an EMBL/GenBank/DDBJ whole genome shotgun (WGS) entry which is preliminary data.</text>
</comment>
<sequence>MKKPKLEVSATRKNDDWVTVDEMKQEERLVNDDKRKFHFYCKICDDRTEHIKSGDSYECIECVLINKPSET</sequence>
<proteinExistence type="predicted"/>
<gene>
    <name evidence="1" type="ORF">LCGC14_3111510</name>
</gene>
<organism evidence="1">
    <name type="scientific">marine sediment metagenome</name>
    <dbReference type="NCBI Taxonomy" id="412755"/>
    <lineage>
        <taxon>unclassified sequences</taxon>
        <taxon>metagenomes</taxon>
        <taxon>ecological metagenomes</taxon>
    </lineage>
</organism>
<dbReference type="AlphaFoldDB" id="A0A0F8W4Y0"/>
<protein>
    <submittedName>
        <fullName evidence="1">Uncharacterized protein</fullName>
    </submittedName>
</protein>
<evidence type="ECO:0000313" key="1">
    <source>
        <dbReference type="EMBL" id="KKK51782.1"/>
    </source>
</evidence>
<reference evidence="1" key="1">
    <citation type="journal article" date="2015" name="Nature">
        <title>Complex archaea that bridge the gap between prokaryotes and eukaryotes.</title>
        <authorList>
            <person name="Spang A."/>
            <person name="Saw J.H."/>
            <person name="Jorgensen S.L."/>
            <person name="Zaremba-Niedzwiedzka K."/>
            <person name="Martijn J."/>
            <person name="Lind A.E."/>
            <person name="van Eijk R."/>
            <person name="Schleper C."/>
            <person name="Guy L."/>
            <person name="Ettema T.J."/>
        </authorList>
    </citation>
    <scope>NUCLEOTIDE SEQUENCE</scope>
</reference>